<evidence type="ECO:0000313" key="2">
    <source>
        <dbReference type="EMBL" id="GAA1923546.1"/>
    </source>
</evidence>
<comment type="caution">
    <text evidence="2">The sequence shown here is derived from an EMBL/GenBank/DDBJ whole genome shotgun (WGS) entry which is preliminary data.</text>
</comment>
<dbReference type="SUPFAM" id="SSF159888">
    <property type="entry name" value="YdhG-like"/>
    <property type="match status" value="1"/>
</dbReference>
<gene>
    <name evidence="2" type="ORF">GCM10009775_14890</name>
</gene>
<keyword evidence="3" id="KW-1185">Reference proteome</keyword>
<sequence length="140" mass="15484">MEKTGQSVLEYIATVTPARRREDAETLLELYADVSGREPEMWSSSIVGFGSCHYRYPTGTEGDMPILAFAPRKASTTVYAFTDKHAEQLARLGDHTSSVSCIYIKDLSKIDLDVLREILADSLAWTLAGGDEYATITIED</sequence>
<evidence type="ECO:0000259" key="1">
    <source>
        <dbReference type="Pfam" id="PF08818"/>
    </source>
</evidence>
<dbReference type="InterPro" id="IPR014922">
    <property type="entry name" value="YdhG-like"/>
</dbReference>
<dbReference type="RefSeq" id="WP_248146822.1">
    <property type="nucleotide sequence ID" value="NZ_BAAAOF010000002.1"/>
</dbReference>
<name>A0ABP5AVH3_9MICO</name>
<dbReference type="Pfam" id="PF08818">
    <property type="entry name" value="DUF1801"/>
    <property type="match status" value="1"/>
</dbReference>
<dbReference type="Proteomes" id="UP001501343">
    <property type="component" value="Unassembled WGS sequence"/>
</dbReference>
<reference evidence="3" key="1">
    <citation type="journal article" date="2019" name="Int. J. Syst. Evol. Microbiol.">
        <title>The Global Catalogue of Microorganisms (GCM) 10K type strain sequencing project: providing services to taxonomists for standard genome sequencing and annotation.</title>
        <authorList>
            <consortium name="The Broad Institute Genomics Platform"/>
            <consortium name="The Broad Institute Genome Sequencing Center for Infectious Disease"/>
            <person name="Wu L."/>
            <person name="Ma J."/>
        </authorList>
    </citation>
    <scope>NUCLEOTIDE SEQUENCE [LARGE SCALE GENOMIC DNA]</scope>
    <source>
        <strain evidence="3">JCM 14900</strain>
    </source>
</reference>
<evidence type="ECO:0000313" key="3">
    <source>
        <dbReference type="Proteomes" id="UP001501343"/>
    </source>
</evidence>
<accession>A0ABP5AVH3</accession>
<proteinExistence type="predicted"/>
<organism evidence="2 3">
    <name type="scientific">Microbacterium aoyamense</name>
    <dbReference type="NCBI Taxonomy" id="344166"/>
    <lineage>
        <taxon>Bacteria</taxon>
        <taxon>Bacillati</taxon>
        <taxon>Actinomycetota</taxon>
        <taxon>Actinomycetes</taxon>
        <taxon>Micrococcales</taxon>
        <taxon>Microbacteriaceae</taxon>
        <taxon>Microbacterium</taxon>
    </lineage>
</organism>
<feature type="domain" description="YdhG-like" evidence="1">
    <location>
        <begin position="20"/>
        <end position="121"/>
    </location>
</feature>
<protein>
    <recommendedName>
        <fullName evidence="1">YdhG-like domain-containing protein</fullName>
    </recommendedName>
</protein>
<dbReference type="EMBL" id="BAAAOF010000002">
    <property type="protein sequence ID" value="GAA1923546.1"/>
    <property type="molecule type" value="Genomic_DNA"/>
</dbReference>